<dbReference type="OrthoDB" id="25887at2759"/>
<dbReference type="PANTHER" id="PTHR23333:SF20">
    <property type="entry name" value="NSFL1 COFACTOR P47"/>
    <property type="match status" value="1"/>
</dbReference>
<dbReference type="Pfam" id="PF08059">
    <property type="entry name" value="SEP"/>
    <property type="match status" value="1"/>
</dbReference>
<dbReference type="Proteomes" id="UP000612746">
    <property type="component" value="Unassembled WGS sequence"/>
</dbReference>
<organism evidence="6 7">
    <name type="scientific">Umbelopsis vinacea</name>
    <dbReference type="NCBI Taxonomy" id="44442"/>
    <lineage>
        <taxon>Eukaryota</taxon>
        <taxon>Fungi</taxon>
        <taxon>Fungi incertae sedis</taxon>
        <taxon>Mucoromycota</taxon>
        <taxon>Mucoromycotina</taxon>
        <taxon>Umbelopsidomycetes</taxon>
        <taxon>Umbelopsidales</taxon>
        <taxon>Umbelopsidaceae</taxon>
        <taxon>Umbelopsis</taxon>
    </lineage>
</organism>
<dbReference type="GO" id="GO:0000045">
    <property type="term" value="P:autophagosome assembly"/>
    <property type="evidence" value="ECO:0007669"/>
    <property type="project" value="TreeGrafter"/>
</dbReference>
<dbReference type="CDD" id="cd14348">
    <property type="entry name" value="UBA_p47"/>
    <property type="match status" value="1"/>
</dbReference>
<dbReference type="SMART" id="SM00553">
    <property type="entry name" value="SEP"/>
    <property type="match status" value="1"/>
</dbReference>
<dbReference type="InterPro" id="IPR005637">
    <property type="entry name" value="TAP_C_dom"/>
</dbReference>
<name>A0A8H7USA8_9FUNG</name>
<dbReference type="InterPro" id="IPR001012">
    <property type="entry name" value="UBX_dom"/>
</dbReference>
<dbReference type="PROSITE" id="PS51281">
    <property type="entry name" value="TAP_C"/>
    <property type="match status" value="1"/>
</dbReference>
<dbReference type="SUPFAM" id="SSF102848">
    <property type="entry name" value="NSFL1 (p97 ATPase) cofactor p47, SEP domain"/>
    <property type="match status" value="1"/>
</dbReference>
<dbReference type="GO" id="GO:0043130">
    <property type="term" value="F:ubiquitin binding"/>
    <property type="evidence" value="ECO:0007669"/>
    <property type="project" value="TreeGrafter"/>
</dbReference>
<accession>A0A8H7USA8</accession>
<dbReference type="PROSITE" id="PS51399">
    <property type="entry name" value="SEP"/>
    <property type="match status" value="1"/>
</dbReference>
<keyword evidence="7" id="KW-1185">Reference proteome</keyword>
<feature type="compositionally biased region" description="Basic and acidic residues" evidence="2">
    <location>
        <begin position="116"/>
        <end position="136"/>
    </location>
</feature>
<dbReference type="InterPro" id="IPR009060">
    <property type="entry name" value="UBA-like_sf"/>
</dbReference>
<dbReference type="GO" id="GO:0051028">
    <property type="term" value="P:mRNA transport"/>
    <property type="evidence" value="ECO:0007669"/>
    <property type="project" value="InterPro"/>
</dbReference>
<dbReference type="PROSITE" id="PS50033">
    <property type="entry name" value="UBX"/>
    <property type="match status" value="1"/>
</dbReference>
<dbReference type="CDD" id="cd01770">
    <property type="entry name" value="UBX_UBXN2"/>
    <property type="match status" value="1"/>
</dbReference>
<dbReference type="InterPro" id="IPR029071">
    <property type="entry name" value="Ubiquitin-like_domsf"/>
</dbReference>
<dbReference type="Pfam" id="PF00789">
    <property type="entry name" value="UBX"/>
    <property type="match status" value="1"/>
</dbReference>
<sequence>MADHDQLIAQLASMTGMSAEKAQFYLEMSNWDINDAASQYFDPSGEQESEPSANVMDESPSSKNYAAPEGQSSSKAQPKQKRVATIRDFDSDDAEKDDEPQSFFAGGEKSGMLVEAPRKDGNEQRNIVDDILKKASEAGAPPPQDEDAPEKPRYFSGSGYTLGSDDEPSIQVGTGPQSEATQDSSVPVTRQLTFWRNGFSIGEGPLLRYDDPANEYALNAINSGRAPLSLLDVQPGQAVDVRVAKRLDEDFTPPPKAPPKPFEGSGHRLGSPSPEVMSRTSSSPSQAKAPKSTQMEVDTTQPVTSLQIRMADGTKLVAKFNHTHTIADVRNFINASRPGESSRPYILRSSFPPKPLTDENVSLADAGLLNSVIVQTSQ</sequence>
<dbReference type="GO" id="GO:0005634">
    <property type="term" value="C:nucleus"/>
    <property type="evidence" value="ECO:0007669"/>
    <property type="project" value="InterPro"/>
</dbReference>
<evidence type="ECO:0000256" key="1">
    <source>
        <dbReference type="ARBA" id="ARBA00022786"/>
    </source>
</evidence>
<feature type="compositionally biased region" description="Polar residues" evidence="2">
    <location>
        <begin position="59"/>
        <end position="77"/>
    </location>
</feature>
<protein>
    <submittedName>
        <fullName evidence="6">Uncharacterized protein</fullName>
    </submittedName>
</protein>
<feature type="domain" description="UBX" evidence="3">
    <location>
        <begin position="299"/>
        <end position="376"/>
    </location>
</feature>
<dbReference type="GO" id="GO:0061025">
    <property type="term" value="P:membrane fusion"/>
    <property type="evidence" value="ECO:0007669"/>
    <property type="project" value="TreeGrafter"/>
</dbReference>
<dbReference type="FunFam" id="3.30.420.210:FF:000002">
    <property type="entry name" value="UBX domain-containing protein 1"/>
    <property type="match status" value="1"/>
</dbReference>
<feature type="compositionally biased region" description="Acidic residues" evidence="2">
    <location>
        <begin position="90"/>
        <end position="100"/>
    </location>
</feature>
<dbReference type="Gene3D" id="3.30.420.210">
    <property type="entry name" value="SEP domain"/>
    <property type="match status" value="1"/>
</dbReference>
<dbReference type="SUPFAM" id="SSF46934">
    <property type="entry name" value="UBA-like"/>
    <property type="match status" value="1"/>
</dbReference>
<dbReference type="SMART" id="SM00166">
    <property type="entry name" value="UBX"/>
    <property type="match status" value="1"/>
</dbReference>
<dbReference type="PANTHER" id="PTHR23333">
    <property type="entry name" value="UBX DOMAIN CONTAINING PROTEIN"/>
    <property type="match status" value="1"/>
</dbReference>
<dbReference type="InterPro" id="IPR036241">
    <property type="entry name" value="NSFL1C_SEP_dom_sf"/>
</dbReference>
<feature type="domain" description="TAP-C" evidence="4">
    <location>
        <begin position="2"/>
        <end position="57"/>
    </location>
</feature>
<dbReference type="EMBL" id="JAEPRA010000001">
    <property type="protein sequence ID" value="KAG2189069.1"/>
    <property type="molecule type" value="Genomic_DNA"/>
</dbReference>
<dbReference type="FunFam" id="3.10.20.90:FF:000179">
    <property type="entry name" value="Plant UBX domain-containing protein 4"/>
    <property type="match status" value="1"/>
</dbReference>
<evidence type="ECO:0000313" key="7">
    <source>
        <dbReference type="Proteomes" id="UP000612746"/>
    </source>
</evidence>
<dbReference type="InterPro" id="IPR012989">
    <property type="entry name" value="SEP_domain"/>
</dbReference>
<dbReference type="GO" id="GO:0031468">
    <property type="term" value="P:nuclear membrane reassembly"/>
    <property type="evidence" value="ECO:0007669"/>
    <property type="project" value="TreeGrafter"/>
</dbReference>
<keyword evidence="1" id="KW-0833">Ubl conjugation pathway</keyword>
<comment type="caution">
    <text evidence="6">The sequence shown here is derived from an EMBL/GenBank/DDBJ whole genome shotgun (WGS) entry which is preliminary data.</text>
</comment>
<dbReference type="GO" id="GO:0007030">
    <property type="term" value="P:Golgi organization"/>
    <property type="evidence" value="ECO:0007669"/>
    <property type="project" value="TreeGrafter"/>
</dbReference>
<proteinExistence type="predicted"/>
<dbReference type="Gene3D" id="3.10.20.90">
    <property type="entry name" value="Phosphatidylinositol 3-kinase Catalytic Subunit, Chain A, domain 1"/>
    <property type="match status" value="1"/>
</dbReference>
<feature type="region of interest" description="Disordered" evidence="2">
    <location>
        <begin position="247"/>
        <end position="299"/>
    </location>
</feature>
<reference evidence="6" key="1">
    <citation type="submission" date="2020-12" db="EMBL/GenBank/DDBJ databases">
        <title>Metabolic potential, ecology and presence of endohyphal bacteria is reflected in genomic diversity of Mucoromycotina.</title>
        <authorList>
            <person name="Muszewska A."/>
            <person name="Okrasinska A."/>
            <person name="Steczkiewicz K."/>
            <person name="Drgas O."/>
            <person name="Orlowska M."/>
            <person name="Perlinska-Lenart U."/>
            <person name="Aleksandrzak-Piekarczyk T."/>
            <person name="Szatraj K."/>
            <person name="Zielenkiewicz U."/>
            <person name="Pilsyk S."/>
            <person name="Malc E."/>
            <person name="Mieczkowski P."/>
            <person name="Kruszewska J.S."/>
            <person name="Biernat P."/>
            <person name="Pawlowska J."/>
        </authorList>
    </citation>
    <scope>NUCLEOTIDE SEQUENCE</scope>
    <source>
        <strain evidence="6">WA0000051536</strain>
    </source>
</reference>
<evidence type="ECO:0000259" key="4">
    <source>
        <dbReference type="PROSITE" id="PS51281"/>
    </source>
</evidence>
<feature type="region of interest" description="Disordered" evidence="2">
    <location>
        <begin position="37"/>
        <end position="186"/>
    </location>
</feature>
<evidence type="ECO:0000256" key="2">
    <source>
        <dbReference type="SAM" id="MobiDB-lite"/>
    </source>
</evidence>
<gene>
    <name evidence="6" type="ORF">INT44_004211</name>
</gene>
<dbReference type="Gene3D" id="1.10.8.10">
    <property type="entry name" value="DNA helicase RuvA subunit, C-terminal domain"/>
    <property type="match status" value="1"/>
</dbReference>
<dbReference type="GO" id="GO:0005829">
    <property type="term" value="C:cytosol"/>
    <property type="evidence" value="ECO:0007669"/>
    <property type="project" value="TreeGrafter"/>
</dbReference>
<dbReference type="SUPFAM" id="SSF54236">
    <property type="entry name" value="Ubiquitin-like"/>
    <property type="match status" value="1"/>
</dbReference>
<feature type="compositionally biased region" description="Pro residues" evidence="2">
    <location>
        <begin position="252"/>
        <end position="261"/>
    </location>
</feature>
<feature type="compositionally biased region" description="Low complexity" evidence="2">
    <location>
        <begin position="280"/>
        <end position="293"/>
    </location>
</feature>
<evidence type="ECO:0000313" key="6">
    <source>
        <dbReference type="EMBL" id="KAG2189069.1"/>
    </source>
</evidence>
<evidence type="ECO:0000259" key="3">
    <source>
        <dbReference type="PROSITE" id="PS50033"/>
    </source>
</evidence>
<feature type="compositionally biased region" description="Polar residues" evidence="2">
    <location>
        <begin position="171"/>
        <end position="186"/>
    </location>
</feature>
<dbReference type="GO" id="GO:0043161">
    <property type="term" value="P:proteasome-mediated ubiquitin-dependent protein catabolic process"/>
    <property type="evidence" value="ECO:0007669"/>
    <property type="project" value="TreeGrafter"/>
</dbReference>
<feature type="domain" description="SEP" evidence="5">
    <location>
        <begin position="187"/>
        <end position="252"/>
    </location>
</feature>
<dbReference type="AlphaFoldDB" id="A0A8H7USA8"/>
<dbReference type="Pfam" id="PF14555">
    <property type="entry name" value="UBA_4"/>
    <property type="match status" value="1"/>
</dbReference>
<evidence type="ECO:0000259" key="5">
    <source>
        <dbReference type="PROSITE" id="PS51399"/>
    </source>
</evidence>